<evidence type="ECO:0000313" key="1">
    <source>
        <dbReference type="EMBL" id="PWJ95840.1"/>
    </source>
</evidence>
<keyword evidence="2" id="KW-1185">Reference proteome</keyword>
<dbReference type="Proteomes" id="UP000245921">
    <property type="component" value="Unassembled WGS sequence"/>
</dbReference>
<sequence length="357" mass="41054">MKKIFIFIFILILSISIFSKRYYIGFEENEDLIVQLYVEKPDGPWIGNSSVYFEIIDGFDQYTNWFGADGKVYNYYIEIINKTLQTVQIDWDSSTFTDSFGNQVRPITFRPVSFSPFEVQDRAVIFSGGKIKMPFVPITDLSLNKDILINNRNFVKDTEAKFKLEPLKLSQNSMIFDLSYTVAGKRNNLTVSSSINEDTKRKINNYRFPLTIFGGYSMIGFNNKEEYSYNYEKGQGFEVAVNINNILDSQFGIGLDGFFYKYSFREKNTLGTVEDVSQYANDISFSLYGIYHINPSLSLEFGTGTYTSALQEGFNFNDLGIHIGTSINFLRNSYIALRYFGLINKVNILSFSIGYNF</sequence>
<comment type="caution">
    <text evidence="1">The sequence shown here is derived from an EMBL/GenBank/DDBJ whole genome shotgun (WGS) entry which is preliminary data.</text>
</comment>
<dbReference type="RefSeq" id="WP_109603960.1">
    <property type="nucleotide sequence ID" value="NZ_QGGI01000003.1"/>
</dbReference>
<proteinExistence type="predicted"/>
<gene>
    <name evidence="1" type="ORF">C7380_10317</name>
</gene>
<reference evidence="1 2" key="1">
    <citation type="submission" date="2018-05" db="EMBL/GenBank/DDBJ databases">
        <title>Genomic Encyclopedia of Type Strains, Phase IV (KMG-IV): sequencing the most valuable type-strain genomes for metagenomic binning, comparative biology and taxonomic classification.</title>
        <authorList>
            <person name="Goeker M."/>
        </authorList>
    </citation>
    <scope>NUCLEOTIDE SEQUENCE [LARGE SCALE GENOMIC DNA]</scope>
    <source>
        <strain evidence="1 2">DSM 24906</strain>
    </source>
</reference>
<evidence type="ECO:0000313" key="2">
    <source>
        <dbReference type="Proteomes" id="UP000245921"/>
    </source>
</evidence>
<name>A0AA45HJE6_9BACT</name>
<organism evidence="1 2">
    <name type="scientific">Oceanotoga teriensis</name>
    <dbReference type="NCBI Taxonomy" id="515440"/>
    <lineage>
        <taxon>Bacteria</taxon>
        <taxon>Thermotogati</taxon>
        <taxon>Thermotogota</taxon>
        <taxon>Thermotogae</taxon>
        <taxon>Petrotogales</taxon>
        <taxon>Petrotogaceae</taxon>
        <taxon>Oceanotoga</taxon>
    </lineage>
</organism>
<dbReference type="EMBL" id="QGGI01000003">
    <property type="protein sequence ID" value="PWJ95840.1"/>
    <property type="molecule type" value="Genomic_DNA"/>
</dbReference>
<accession>A0AA45HJE6</accession>
<protein>
    <submittedName>
        <fullName evidence="1">Uncharacterized protein</fullName>
    </submittedName>
</protein>
<dbReference type="AlphaFoldDB" id="A0AA45HJE6"/>